<protein>
    <submittedName>
        <fullName evidence="2">Protein mbtH</fullName>
    </submittedName>
</protein>
<reference evidence="2 3" key="1">
    <citation type="submission" date="2014-05" db="EMBL/GenBank/DDBJ databases">
        <title>Draft genome sequence of Amycolatopsis rifamycinica DSM 46095.</title>
        <authorList>
            <person name="Lal R."/>
            <person name="Saxena A."/>
            <person name="Kumari R."/>
            <person name="Mukherjee U."/>
            <person name="Singh P."/>
            <person name="Sangwan N."/>
            <person name="Mahato N.K."/>
        </authorList>
    </citation>
    <scope>NUCLEOTIDE SEQUENCE [LARGE SCALE GENOMIC DNA]</scope>
    <source>
        <strain evidence="2 3">DSM 46095</strain>
    </source>
</reference>
<dbReference type="SUPFAM" id="SSF160582">
    <property type="entry name" value="MbtH-like"/>
    <property type="match status" value="1"/>
</dbReference>
<organism evidence="2 3">
    <name type="scientific">Amycolatopsis rifamycinica</name>
    <dbReference type="NCBI Taxonomy" id="287986"/>
    <lineage>
        <taxon>Bacteria</taxon>
        <taxon>Bacillati</taxon>
        <taxon>Actinomycetota</taxon>
        <taxon>Actinomycetes</taxon>
        <taxon>Pseudonocardiales</taxon>
        <taxon>Pseudonocardiaceae</taxon>
        <taxon>Amycolatopsis</taxon>
    </lineage>
</organism>
<name>A0A066TZQ9_9PSEU</name>
<dbReference type="InterPro" id="IPR038020">
    <property type="entry name" value="MbtH-like_sf"/>
</dbReference>
<dbReference type="Pfam" id="PF03621">
    <property type="entry name" value="MbtH"/>
    <property type="match status" value="1"/>
</dbReference>
<dbReference type="RefSeq" id="WP_043787607.1">
    <property type="nucleotide sequence ID" value="NZ_JMQI01000073.1"/>
</dbReference>
<dbReference type="GO" id="GO:0005829">
    <property type="term" value="C:cytosol"/>
    <property type="evidence" value="ECO:0007669"/>
    <property type="project" value="TreeGrafter"/>
</dbReference>
<dbReference type="InterPro" id="IPR005153">
    <property type="entry name" value="MbtH-like_dom"/>
</dbReference>
<dbReference type="eggNOG" id="COG3251">
    <property type="taxonomic scope" value="Bacteria"/>
</dbReference>
<dbReference type="InterPro" id="IPR037407">
    <property type="entry name" value="MLP_fam"/>
</dbReference>
<gene>
    <name evidence="2" type="ORF">DV20_35840</name>
</gene>
<dbReference type="Gene3D" id="3.90.820.10">
    <property type="entry name" value="Structural Genomics, Unknown Function 30-nov-00 1gh9 Mol_id"/>
    <property type="match status" value="1"/>
</dbReference>
<dbReference type="PANTHER" id="PTHR38444">
    <property type="entry name" value="ENTEROBACTIN BIOSYNTHESIS PROTEIN YBDZ"/>
    <property type="match status" value="1"/>
</dbReference>
<accession>A0A066TZQ9</accession>
<comment type="caution">
    <text evidence="2">The sequence shown here is derived from an EMBL/GenBank/DDBJ whole genome shotgun (WGS) entry which is preliminary data.</text>
</comment>
<dbReference type="AlphaFoldDB" id="A0A066TZQ9"/>
<dbReference type="OrthoDB" id="7584480at2"/>
<dbReference type="GO" id="GO:0019290">
    <property type="term" value="P:siderophore biosynthetic process"/>
    <property type="evidence" value="ECO:0007669"/>
    <property type="project" value="TreeGrafter"/>
</dbReference>
<evidence type="ECO:0000313" key="2">
    <source>
        <dbReference type="EMBL" id="KDN17354.1"/>
    </source>
</evidence>
<dbReference type="Proteomes" id="UP000027345">
    <property type="component" value="Unassembled WGS sequence"/>
</dbReference>
<evidence type="ECO:0000259" key="1">
    <source>
        <dbReference type="SMART" id="SM00923"/>
    </source>
</evidence>
<dbReference type="PANTHER" id="PTHR38444:SF1">
    <property type="entry name" value="ENTEROBACTIN BIOSYNTHESIS PROTEIN YBDZ"/>
    <property type="match status" value="1"/>
</dbReference>
<proteinExistence type="predicted"/>
<sequence>MTNPFEDPAGTYLVLVNAENQHSLWPEFADVPSGWTVAFGPSSRQECLDHVEANWTDMRPKSLADAMDA</sequence>
<dbReference type="SMART" id="SM00923">
    <property type="entry name" value="MbtH"/>
    <property type="match status" value="1"/>
</dbReference>
<evidence type="ECO:0000313" key="3">
    <source>
        <dbReference type="Proteomes" id="UP000027345"/>
    </source>
</evidence>
<keyword evidence="3" id="KW-1185">Reference proteome</keyword>
<dbReference type="EMBL" id="JMQI01000073">
    <property type="protein sequence ID" value="KDN17354.1"/>
    <property type="molecule type" value="Genomic_DNA"/>
</dbReference>
<dbReference type="STRING" id="287986.DV20_35840"/>
<feature type="domain" description="MbtH-like" evidence="1">
    <location>
        <begin position="3"/>
        <end position="53"/>
    </location>
</feature>